<dbReference type="AlphaFoldDB" id="A0A3M7Q5X3"/>
<accession>A0A3M7Q5X3</accession>
<name>A0A3M7Q5X3_BRAPC</name>
<reference evidence="2 3" key="1">
    <citation type="journal article" date="2018" name="Sci. Rep.">
        <title>Genomic signatures of local adaptation to the degree of environmental predictability in rotifers.</title>
        <authorList>
            <person name="Franch-Gras L."/>
            <person name="Hahn C."/>
            <person name="Garcia-Roger E.M."/>
            <person name="Carmona M.J."/>
            <person name="Serra M."/>
            <person name="Gomez A."/>
        </authorList>
    </citation>
    <scope>NUCLEOTIDE SEQUENCE [LARGE SCALE GENOMIC DNA]</scope>
    <source>
        <strain evidence="2">HYR1</strain>
    </source>
</reference>
<keyword evidence="1" id="KW-0732">Signal</keyword>
<organism evidence="2 3">
    <name type="scientific">Brachionus plicatilis</name>
    <name type="common">Marine rotifer</name>
    <name type="synonym">Brachionus muelleri</name>
    <dbReference type="NCBI Taxonomy" id="10195"/>
    <lineage>
        <taxon>Eukaryota</taxon>
        <taxon>Metazoa</taxon>
        <taxon>Spiralia</taxon>
        <taxon>Gnathifera</taxon>
        <taxon>Rotifera</taxon>
        <taxon>Eurotatoria</taxon>
        <taxon>Monogononta</taxon>
        <taxon>Pseudotrocha</taxon>
        <taxon>Ploima</taxon>
        <taxon>Brachionidae</taxon>
        <taxon>Brachionus</taxon>
    </lineage>
</organism>
<evidence type="ECO:0000313" key="2">
    <source>
        <dbReference type="EMBL" id="RNA06602.1"/>
    </source>
</evidence>
<comment type="caution">
    <text evidence="2">The sequence shown here is derived from an EMBL/GenBank/DDBJ whole genome shotgun (WGS) entry which is preliminary data.</text>
</comment>
<feature type="chain" id="PRO_5018329043" evidence="1">
    <location>
        <begin position="23"/>
        <end position="95"/>
    </location>
</feature>
<sequence>MKSLRVVLLLFLIAGLAIQIDGQCFEVETINGWACEDRGGKVGNCNRSGGRCNYHITKWCHVTMRGEKMVPCGIICFCSRQRGARSLANYFSNLE</sequence>
<protein>
    <submittedName>
        <fullName evidence="2">Uncharacterized protein</fullName>
    </submittedName>
</protein>
<proteinExistence type="predicted"/>
<feature type="signal peptide" evidence="1">
    <location>
        <begin position="1"/>
        <end position="22"/>
    </location>
</feature>
<dbReference type="Proteomes" id="UP000276133">
    <property type="component" value="Unassembled WGS sequence"/>
</dbReference>
<evidence type="ECO:0000256" key="1">
    <source>
        <dbReference type="SAM" id="SignalP"/>
    </source>
</evidence>
<gene>
    <name evidence="2" type="ORF">BpHYR1_049754</name>
</gene>
<keyword evidence="3" id="KW-1185">Reference proteome</keyword>
<evidence type="ECO:0000313" key="3">
    <source>
        <dbReference type="Proteomes" id="UP000276133"/>
    </source>
</evidence>
<dbReference type="EMBL" id="REGN01007335">
    <property type="protein sequence ID" value="RNA06602.1"/>
    <property type="molecule type" value="Genomic_DNA"/>
</dbReference>